<keyword evidence="1" id="KW-0472">Membrane</keyword>
<feature type="transmembrane region" description="Helical" evidence="1">
    <location>
        <begin position="139"/>
        <end position="166"/>
    </location>
</feature>
<sequence length="217" mass="24679">MPPKDKENLNASMIISKQGIFGFGLSHNNNLDFMIIVVLAGMGIIIKLFFPEKFSRLGNTGPATSTIWGYGLTAIALSIMLFMGIYVSKNIFEKNGNFVEMLFSNVSPIFFTLLIIMYAIFLNFLYFKRINSNRVTNEYHTYSFMSSVLTIVQIGLVTTYLFYYLSNTDKDGSDLNNTKIELSKNAVYILSIINFLFLMMINISLQFFSTDETPIIK</sequence>
<feature type="transmembrane region" description="Helical" evidence="1">
    <location>
        <begin position="186"/>
        <end position="208"/>
    </location>
</feature>
<name>A0A6C0KTT3_9ZZZZ</name>
<proteinExistence type="predicted"/>
<feature type="transmembrane region" description="Helical" evidence="1">
    <location>
        <begin position="33"/>
        <end position="50"/>
    </location>
</feature>
<keyword evidence="1" id="KW-1133">Transmembrane helix</keyword>
<feature type="transmembrane region" description="Helical" evidence="1">
    <location>
        <begin position="108"/>
        <end position="127"/>
    </location>
</feature>
<feature type="transmembrane region" description="Helical" evidence="1">
    <location>
        <begin position="70"/>
        <end position="88"/>
    </location>
</feature>
<dbReference type="EMBL" id="MN740957">
    <property type="protein sequence ID" value="QHU19864.1"/>
    <property type="molecule type" value="Genomic_DNA"/>
</dbReference>
<accession>A0A6C0KTT3</accession>
<keyword evidence="1" id="KW-0812">Transmembrane</keyword>
<evidence type="ECO:0000313" key="2">
    <source>
        <dbReference type="EMBL" id="QHU19864.1"/>
    </source>
</evidence>
<evidence type="ECO:0000256" key="1">
    <source>
        <dbReference type="SAM" id="Phobius"/>
    </source>
</evidence>
<dbReference type="AlphaFoldDB" id="A0A6C0KTT3"/>
<protein>
    <submittedName>
        <fullName evidence="2">Uncharacterized protein</fullName>
    </submittedName>
</protein>
<organism evidence="2">
    <name type="scientific">viral metagenome</name>
    <dbReference type="NCBI Taxonomy" id="1070528"/>
    <lineage>
        <taxon>unclassified sequences</taxon>
        <taxon>metagenomes</taxon>
        <taxon>organismal metagenomes</taxon>
    </lineage>
</organism>
<reference evidence="2" key="1">
    <citation type="journal article" date="2020" name="Nature">
        <title>Giant virus diversity and host interactions through global metagenomics.</title>
        <authorList>
            <person name="Schulz F."/>
            <person name="Roux S."/>
            <person name="Paez-Espino D."/>
            <person name="Jungbluth S."/>
            <person name="Walsh D.A."/>
            <person name="Denef V.J."/>
            <person name="McMahon K.D."/>
            <person name="Konstantinidis K.T."/>
            <person name="Eloe-Fadrosh E.A."/>
            <person name="Kyrpides N.C."/>
            <person name="Woyke T."/>
        </authorList>
    </citation>
    <scope>NUCLEOTIDE SEQUENCE</scope>
    <source>
        <strain evidence="2">GVMAG-S-3300013014-113</strain>
    </source>
</reference>